<accession>A0A923S7E6</accession>
<keyword evidence="4" id="KW-1185">Reference proteome</keyword>
<gene>
    <name evidence="3" type="ORF">H8Z83_10125</name>
</gene>
<evidence type="ECO:0000313" key="3">
    <source>
        <dbReference type="EMBL" id="MBC5770674.1"/>
    </source>
</evidence>
<dbReference type="InterPro" id="IPR048020">
    <property type="entry name" value="Transpos_IS3"/>
</dbReference>
<organism evidence="3 4">
    <name type="scientific">Dysosmobacter segnis</name>
    <dbReference type="NCBI Taxonomy" id="2763042"/>
    <lineage>
        <taxon>Bacteria</taxon>
        <taxon>Bacillati</taxon>
        <taxon>Bacillota</taxon>
        <taxon>Clostridia</taxon>
        <taxon>Eubacteriales</taxon>
        <taxon>Oscillospiraceae</taxon>
        <taxon>Dysosmobacter</taxon>
    </lineage>
</organism>
<dbReference type="Pfam" id="PF13276">
    <property type="entry name" value="HTH_21"/>
    <property type="match status" value="1"/>
</dbReference>
<evidence type="ECO:0000256" key="1">
    <source>
        <dbReference type="ARBA" id="ARBA00002286"/>
    </source>
</evidence>
<dbReference type="EMBL" id="JACOQI010000008">
    <property type="protein sequence ID" value="MBC5770674.1"/>
    <property type="molecule type" value="Genomic_DNA"/>
</dbReference>
<dbReference type="InterPro" id="IPR050900">
    <property type="entry name" value="Transposase_IS3/IS150/IS904"/>
</dbReference>
<proteinExistence type="predicted"/>
<dbReference type="Gene3D" id="3.30.420.10">
    <property type="entry name" value="Ribonuclease H-like superfamily/Ribonuclease H"/>
    <property type="match status" value="1"/>
</dbReference>
<dbReference type="PROSITE" id="PS50994">
    <property type="entry name" value="INTEGRASE"/>
    <property type="match status" value="1"/>
</dbReference>
<protein>
    <submittedName>
        <fullName evidence="3">IS3 family transposase</fullName>
    </submittedName>
</protein>
<dbReference type="InterPro" id="IPR001584">
    <property type="entry name" value="Integrase_cat-core"/>
</dbReference>
<sequence>MDSAGERFEAICAALADRNNILTVKDLCELAGVSRSGYYNWVRSEKNRELREAKDRAAFEQILEAYRFRGYAKGVRGIHMRLLHMGIRMNVKKIRRLMRKYKLTCPIRKPNPYRRLQRSIRMGSAAENLVNREFESHGPRAILLTDITYIPLRGRFCYLSTILDACTKQVLAYAMSESLEVDFVLETVQLLVKHHGISLSKETVIHSDQGTHYTSLKFIQLVENSALRRSMSRRGNCWDNAPQESFFGHMKDELASEIPGWTSFEAAKASIDRWMDYYNNDRCQWDLAKLSPNEYYNYITTGEYPAGMLPLWVK</sequence>
<dbReference type="InterPro" id="IPR025948">
    <property type="entry name" value="HTH-like_dom"/>
</dbReference>
<feature type="domain" description="Integrase catalytic" evidence="2">
    <location>
        <begin position="135"/>
        <end position="300"/>
    </location>
</feature>
<dbReference type="Pfam" id="PF00665">
    <property type="entry name" value="rve"/>
    <property type="match status" value="1"/>
</dbReference>
<dbReference type="InterPro" id="IPR012337">
    <property type="entry name" value="RNaseH-like_sf"/>
</dbReference>
<dbReference type="AlphaFoldDB" id="A0A923S7E6"/>
<dbReference type="PANTHER" id="PTHR46889:SF5">
    <property type="entry name" value="INTEGRASE PROTEIN"/>
    <property type="match status" value="1"/>
</dbReference>
<dbReference type="RefSeq" id="WP_187014910.1">
    <property type="nucleotide sequence ID" value="NZ_JACOQI010000008.1"/>
</dbReference>
<name>A0A923S7E6_9FIRM</name>
<dbReference type="PANTHER" id="PTHR46889">
    <property type="entry name" value="TRANSPOSASE INSF FOR INSERTION SEQUENCE IS3B-RELATED"/>
    <property type="match status" value="1"/>
</dbReference>
<dbReference type="SUPFAM" id="SSF53098">
    <property type="entry name" value="Ribonuclease H-like"/>
    <property type="match status" value="1"/>
</dbReference>
<dbReference type="Proteomes" id="UP000620327">
    <property type="component" value="Unassembled WGS sequence"/>
</dbReference>
<dbReference type="GO" id="GO:0003676">
    <property type="term" value="F:nucleic acid binding"/>
    <property type="evidence" value="ECO:0007669"/>
    <property type="project" value="InterPro"/>
</dbReference>
<dbReference type="GO" id="GO:0015074">
    <property type="term" value="P:DNA integration"/>
    <property type="evidence" value="ECO:0007669"/>
    <property type="project" value="InterPro"/>
</dbReference>
<comment type="function">
    <text evidence="1">Involved in the transposition of the insertion sequence.</text>
</comment>
<reference evidence="3" key="1">
    <citation type="submission" date="2020-08" db="EMBL/GenBank/DDBJ databases">
        <title>Genome public.</title>
        <authorList>
            <person name="Liu C."/>
            <person name="Sun Q."/>
        </authorList>
    </citation>
    <scope>NUCLEOTIDE SEQUENCE</scope>
    <source>
        <strain evidence="3">BX15</strain>
    </source>
</reference>
<evidence type="ECO:0000313" key="4">
    <source>
        <dbReference type="Proteomes" id="UP000620327"/>
    </source>
</evidence>
<dbReference type="InterPro" id="IPR036397">
    <property type="entry name" value="RNaseH_sf"/>
</dbReference>
<comment type="caution">
    <text evidence="3">The sequence shown here is derived from an EMBL/GenBank/DDBJ whole genome shotgun (WGS) entry which is preliminary data.</text>
</comment>
<evidence type="ECO:0000259" key="2">
    <source>
        <dbReference type="PROSITE" id="PS50994"/>
    </source>
</evidence>
<dbReference type="Pfam" id="PF13333">
    <property type="entry name" value="rve_2"/>
    <property type="match status" value="1"/>
</dbReference>
<dbReference type="NCBIfam" id="NF033516">
    <property type="entry name" value="transpos_IS3"/>
    <property type="match status" value="1"/>
</dbReference>